<dbReference type="GO" id="GO:0016491">
    <property type="term" value="F:oxidoreductase activity"/>
    <property type="evidence" value="ECO:0007669"/>
    <property type="project" value="UniProtKB-KW"/>
</dbReference>
<reference evidence="14" key="2">
    <citation type="journal article" date="2014" name="ISME J.">
        <title>Microbial stratification in low pH oxic and suboxic macroscopic growths along an acid mine drainage.</title>
        <authorList>
            <person name="Mendez-Garcia C."/>
            <person name="Mesa V."/>
            <person name="Sprenger R.R."/>
            <person name="Richter M."/>
            <person name="Diez M.S."/>
            <person name="Solano J."/>
            <person name="Bargiela R."/>
            <person name="Golyshina O.V."/>
            <person name="Manteca A."/>
            <person name="Ramos J.L."/>
            <person name="Gallego J.R."/>
            <person name="Llorente I."/>
            <person name="Martins Dos Santos V.A."/>
            <person name="Jensen O.N."/>
            <person name="Pelaez A.I."/>
            <person name="Sanchez J."/>
            <person name="Ferrer M."/>
        </authorList>
    </citation>
    <scope>NUCLEOTIDE SEQUENCE</scope>
</reference>
<dbReference type="PANTHER" id="PTHR11921">
    <property type="entry name" value="SUCCINATE DEHYDROGENASE IRON-SULFUR PROTEIN"/>
    <property type="match status" value="1"/>
</dbReference>
<dbReference type="SUPFAM" id="SSF46548">
    <property type="entry name" value="alpha-helical ferredoxin"/>
    <property type="match status" value="1"/>
</dbReference>
<evidence type="ECO:0000256" key="7">
    <source>
        <dbReference type="ARBA" id="ARBA00022723"/>
    </source>
</evidence>
<evidence type="ECO:0000256" key="3">
    <source>
        <dbReference type="ARBA" id="ARBA00005163"/>
    </source>
</evidence>
<sequence length="271" mass="30724">MPEQKKDDEHKAVKISVYRHDPSASKTGSYQDFDVPVQEGMVVLDAINYIVNNYDTTLAVRWNCKAARCGSCAAEINGVPKLMCKTRLETLPDKVVVGPMRAFPLVKDLVTDVSENYDIERRMLPFAPKEAKEPWIINGMDVVRSQEFRRCIECFLCQDVCHVVRSHNTPYIGPRHVIKAASLDMHPMDTIDRSRTLTKQQGLGYCNVTKCCQDVCPEHIHITDNAIIPEKERAVDNFYDPIMGLVAHLKGKKDKDRKEAPHGDNMVNNKV</sequence>
<dbReference type="InterPro" id="IPR050573">
    <property type="entry name" value="SDH/FRD_Iron-Sulfur"/>
</dbReference>
<dbReference type="EMBL" id="AUZZ01005792">
    <property type="protein sequence ID" value="EQD48249.1"/>
    <property type="molecule type" value="Genomic_DNA"/>
</dbReference>
<dbReference type="NCBIfam" id="TIGR00384">
    <property type="entry name" value="dhsB"/>
    <property type="match status" value="1"/>
</dbReference>
<reference evidence="14" key="1">
    <citation type="submission" date="2013-08" db="EMBL/GenBank/DDBJ databases">
        <authorList>
            <person name="Mendez C."/>
            <person name="Richter M."/>
            <person name="Ferrer M."/>
            <person name="Sanchez J."/>
        </authorList>
    </citation>
    <scope>NUCLEOTIDE SEQUENCE</scope>
</reference>
<keyword evidence="10" id="KW-0411">Iron-sulfur</keyword>
<evidence type="ECO:0000256" key="8">
    <source>
        <dbReference type="ARBA" id="ARBA00023002"/>
    </source>
</evidence>
<keyword evidence="7" id="KW-0479">Metal-binding</keyword>
<comment type="cofactor">
    <cofactor evidence="11">
        <name>[2Fe-2S] cluster</name>
        <dbReference type="ChEBI" id="CHEBI:190135"/>
    </cofactor>
</comment>
<keyword evidence="6" id="KW-0001">2Fe-2S</keyword>
<dbReference type="PROSITE" id="PS51085">
    <property type="entry name" value="2FE2S_FER_2"/>
    <property type="match status" value="1"/>
</dbReference>
<dbReference type="InterPro" id="IPR009051">
    <property type="entry name" value="Helical_ferredxn"/>
</dbReference>
<dbReference type="Gene3D" id="3.10.20.30">
    <property type="match status" value="1"/>
</dbReference>
<proteinExistence type="inferred from homology"/>
<evidence type="ECO:0000256" key="1">
    <source>
        <dbReference type="ARBA" id="ARBA00001927"/>
    </source>
</evidence>
<evidence type="ECO:0000256" key="4">
    <source>
        <dbReference type="ARBA" id="ARBA00009433"/>
    </source>
</evidence>
<organism evidence="14">
    <name type="scientific">mine drainage metagenome</name>
    <dbReference type="NCBI Taxonomy" id="410659"/>
    <lineage>
        <taxon>unclassified sequences</taxon>
        <taxon>metagenomes</taxon>
        <taxon>ecological metagenomes</taxon>
    </lineage>
</organism>
<dbReference type="GO" id="GO:0046872">
    <property type="term" value="F:metal ion binding"/>
    <property type="evidence" value="ECO:0007669"/>
    <property type="project" value="UniProtKB-KW"/>
</dbReference>
<keyword evidence="5" id="KW-0004">4Fe-4S</keyword>
<dbReference type="GO" id="GO:0051539">
    <property type="term" value="F:4 iron, 4 sulfur cluster binding"/>
    <property type="evidence" value="ECO:0007669"/>
    <property type="project" value="UniProtKB-KW"/>
</dbReference>
<gene>
    <name evidence="14" type="ORF">B2A_08049</name>
</gene>
<comment type="caution">
    <text evidence="14">The sequence shown here is derived from an EMBL/GenBank/DDBJ whole genome shotgun (WGS) entry which is preliminary data.</text>
</comment>
<dbReference type="Gene3D" id="1.10.1060.10">
    <property type="entry name" value="Alpha-helical ferredoxin"/>
    <property type="match status" value="1"/>
</dbReference>
<dbReference type="AlphaFoldDB" id="T1B5N8"/>
<dbReference type="InterPro" id="IPR001041">
    <property type="entry name" value="2Fe-2S_ferredoxin-type"/>
</dbReference>
<dbReference type="PROSITE" id="PS00197">
    <property type="entry name" value="2FE2S_FER_1"/>
    <property type="match status" value="1"/>
</dbReference>
<evidence type="ECO:0000256" key="10">
    <source>
        <dbReference type="ARBA" id="ARBA00023014"/>
    </source>
</evidence>
<comment type="cofactor">
    <cofactor evidence="1">
        <name>[3Fe-4S] cluster</name>
        <dbReference type="ChEBI" id="CHEBI:21137"/>
    </cofactor>
</comment>
<dbReference type="InterPro" id="IPR017896">
    <property type="entry name" value="4Fe4S_Fe-S-bd"/>
</dbReference>
<comment type="cofactor">
    <cofactor evidence="2">
        <name>[4Fe-4S] cluster</name>
        <dbReference type="ChEBI" id="CHEBI:49883"/>
    </cofactor>
</comment>
<evidence type="ECO:0000256" key="6">
    <source>
        <dbReference type="ARBA" id="ARBA00022714"/>
    </source>
</evidence>
<keyword evidence="9" id="KW-0408">Iron</keyword>
<evidence type="ECO:0000256" key="9">
    <source>
        <dbReference type="ARBA" id="ARBA00023004"/>
    </source>
</evidence>
<dbReference type="NCBIfam" id="NF009052">
    <property type="entry name" value="PRK12386.1"/>
    <property type="match status" value="1"/>
</dbReference>
<evidence type="ECO:0000256" key="11">
    <source>
        <dbReference type="ARBA" id="ARBA00034078"/>
    </source>
</evidence>
<keyword evidence="8" id="KW-0560">Oxidoreductase</keyword>
<accession>T1B5N8</accession>
<dbReference type="GO" id="GO:0051537">
    <property type="term" value="F:2 iron, 2 sulfur cluster binding"/>
    <property type="evidence" value="ECO:0007669"/>
    <property type="project" value="UniProtKB-KW"/>
</dbReference>
<comment type="similarity">
    <text evidence="4">Belongs to the succinate dehydrogenase/fumarate reductase iron-sulfur protein family.</text>
</comment>
<dbReference type="GO" id="GO:0022904">
    <property type="term" value="P:respiratory electron transport chain"/>
    <property type="evidence" value="ECO:0007669"/>
    <property type="project" value="TreeGrafter"/>
</dbReference>
<feature type="compositionally biased region" description="Basic and acidic residues" evidence="12">
    <location>
        <begin position="253"/>
        <end position="262"/>
    </location>
</feature>
<dbReference type="InterPro" id="IPR006058">
    <property type="entry name" value="2Fe2S_fd_BS"/>
</dbReference>
<dbReference type="SUPFAM" id="SSF54292">
    <property type="entry name" value="2Fe-2S ferredoxin-like"/>
    <property type="match status" value="1"/>
</dbReference>
<dbReference type="Pfam" id="PF13085">
    <property type="entry name" value="Fer2_3"/>
    <property type="match status" value="1"/>
</dbReference>
<evidence type="ECO:0000313" key="14">
    <source>
        <dbReference type="EMBL" id="EQD48249.1"/>
    </source>
</evidence>
<evidence type="ECO:0000256" key="2">
    <source>
        <dbReference type="ARBA" id="ARBA00001966"/>
    </source>
</evidence>
<comment type="pathway">
    <text evidence="3">Carbohydrate metabolism; tricarboxylic acid cycle.</text>
</comment>
<dbReference type="GO" id="GO:0006099">
    <property type="term" value="P:tricarboxylic acid cycle"/>
    <property type="evidence" value="ECO:0007669"/>
    <property type="project" value="InterPro"/>
</dbReference>
<feature type="domain" description="2Fe-2S ferredoxin-type" evidence="13">
    <location>
        <begin position="13"/>
        <end position="102"/>
    </location>
</feature>
<dbReference type="InterPro" id="IPR004489">
    <property type="entry name" value="Succ_DH/fum_Rdtase_Fe-S"/>
</dbReference>
<evidence type="ECO:0000259" key="13">
    <source>
        <dbReference type="PROSITE" id="PS51085"/>
    </source>
</evidence>
<name>T1B5N8_9ZZZZ</name>
<feature type="region of interest" description="Disordered" evidence="12">
    <location>
        <begin position="250"/>
        <end position="271"/>
    </location>
</feature>
<dbReference type="InterPro" id="IPR036010">
    <property type="entry name" value="2Fe-2S_ferredoxin-like_sf"/>
</dbReference>
<dbReference type="GO" id="GO:0009055">
    <property type="term" value="F:electron transfer activity"/>
    <property type="evidence" value="ECO:0007669"/>
    <property type="project" value="InterPro"/>
</dbReference>
<dbReference type="InterPro" id="IPR025192">
    <property type="entry name" value="Succ_DH/fum_Rdtase_N"/>
</dbReference>
<evidence type="ECO:0000256" key="12">
    <source>
        <dbReference type="SAM" id="MobiDB-lite"/>
    </source>
</evidence>
<dbReference type="PANTHER" id="PTHR11921:SF29">
    <property type="entry name" value="SUCCINATE DEHYDROGENASE [UBIQUINONE] IRON-SULFUR SUBUNIT, MITOCHONDRIAL"/>
    <property type="match status" value="1"/>
</dbReference>
<dbReference type="Pfam" id="PF13183">
    <property type="entry name" value="Fer4_8"/>
    <property type="match status" value="1"/>
</dbReference>
<dbReference type="GO" id="GO:0005886">
    <property type="term" value="C:plasma membrane"/>
    <property type="evidence" value="ECO:0007669"/>
    <property type="project" value="TreeGrafter"/>
</dbReference>
<protein>
    <submittedName>
        <fullName evidence="14">Succinate dehydrogenase and fumarate reductase iron-sulfur protein</fullName>
    </submittedName>
</protein>
<evidence type="ECO:0000256" key="5">
    <source>
        <dbReference type="ARBA" id="ARBA00022485"/>
    </source>
</evidence>
<dbReference type="InterPro" id="IPR012675">
    <property type="entry name" value="Beta-grasp_dom_sf"/>
</dbReference>